<keyword evidence="3" id="KW-1185">Reference proteome</keyword>
<feature type="transmembrane region" description="Helical" evidence="1">
    <location>
        <begin position="12"/>
        <end position="33"/>
    </location>
</feature>
<organism evidence="2 3">
    <name type="scientific">Serratia fonticola</name>
    <dbReference type="NCBI Taxonomy" id="47917"/>
    <lineage>
        <taxon>Bacteria</taxon>
        <taxon>Pseudomonadati</taxon>
        <taxon>Pseudomonadota</taxon>
        <taxon>Gammaproteobacteria</taxon>
        <taxon>Enterobacterales</taxon>
        <taxon>Yersiniaceae</taxon>
        <taxon>Serratia</taxon>
    </lineage>
</organism>
<name>A0ABY9PTL5_SERFO</name>
<keyword evidence="1" id="KW-0812">Transmembrane</keyword>
<accession>A0ABY9PTL5</accession>
<evidence type="ECO:0000256" key="1">
    <source>
        <dbReference type="SAM" id="Phobius"/>
    </source>
</evidence>
<reference evidence="2 3" key="1">
    <citation type="submission" date="2023-08" db="EMBL/GenBank/DDBJ databases">
        <title>Complete Genome and Methylome dissection of Serratia fonticola NEB369.</title>
        <authorList>
            <person name="Fomenkov A."/>
            <person name="Roberts R.D."/>
        </authorList>
    </citation>
    <scope>NUCLEOTIDE SEQUENCE [LARGE SCALE GENOMIC DNA]</scope>
    <source>
        <strain evidence="2 3">NEB369</strain>
    </source>
</reference>
<feature type="transmembrane region" description="Helical" evidence="1">
    <location>
        <begin position="124"/>
        <end position="143"/>
    </location>
</feature>
<feature type="transmembrane region" description="Helical" evidence="1">
    <location>
        <begin position="93"/>
        <end position="118"/>
    </location>
</feature>
<feature type="transmembrane region" description="Helical" evidence="1">
    <location>
        <begin position="63"/>
        <end position="81"/>
    </location>
</feature>
<sequence length="155" mass="17526">MKSNTRLVGVGGWLSFLIVVLFIGGGFSVLTAVNGTTWKEVEKQNPSLLTHVAFQNLQMMDRGVQFIVGALLIYCGYILYSKAIPQTLKIAKIIVGFVYPLSFIFRDLFAPYFFLGISLSGQEVISEVVRSIMWAVIWTLYLYRSERVSNTYNSY</sequence>
<evidence type="ECO:0000313" key="3">
    <source>
        <dbReference type="Proteomes" id="UP001235341"/>
    </source>
</evidence>
<proteinExistence type="predicted"/>
<dbReference type="RefSeq" id="WP_071682337.1">
    <property type="nucleotide sequence ID" value="NZ_CP040182.1"/>
</dbReference>
<dbReference type="Proteomes" id="UP001235341">
    <property type="component" value="Chromosome"/>
</dbReference>
<dbReference type="Pfam" id="PF10754">
    <property type="entry name" value="DUF2569"/>
    <property type="match status" value="1"/>
</dbReference>
<protein>
    <submittedName>
        <fullName evidence="2">DUF2569 family protein</fullName>
    </submittedName>
</protein>
<evidence type="ECO:0000313" key="2">
    <source>
        <dbReference type="EMBL" id="WMT16035.1"/>
    </source>
</evidence>
<dbReference type="InterPro" id="IPR019690">
    <property type="entry name" value="DUF2569"/>
</dbReference>
<dbReference type="EMBL" id="CP133586">
    <property type="protein sequence ID" value="WMT16035.1"/>
    <property type="molecule type" value="Genomic_DNA"/>
</dbReference>
<keyword evidence="1" id="KW-1133">Transmembrane helix</keyword>
<gene>
    <name evidence="2" type="ORF">RFB13_06820</name>
</gene>
<keyword evidence="1" id="KW-0472">Membrane</keyword>